<evidence type="ECO:0000313" key="1">
    <source>
        <dbReference type="EMBL" id="KGA19731.1"/>
    </source>
</evidence>
<reference evidence="1" key="1">
    <citation type="submission" date="2014-05" db="EMBL/GenBank/DDBJ databases">
        <title>Key roles for freshwater Actinobacteria revealed by deep metagenomic sequencing.</title>
        <authorList>
            <person name="Ghai R."/>
            <person name="Mizuno C.M."/>
            <person name="Picazo A."/>
            <person name="Camacho A."/>
            <person name="Rodriguez-Valera F."/>
        </authorList>
    </citation>
    <scope>NUCLEOTIDE SEQUENCE</scope>
</reference>
<dbReference type="EMBL" id="JNSK01000009">
    <property type="protein sequence ID" value="KGA19731.1"/>
    <property type="molecule type" value="Genomic_DNA"/>
</dbReference>
<dbReference type="Pfam" id="PF11305">
    <property type="entry name" value="DUF3107"/>
    <property type="match status" value="1"/>
</dbReference>
<accession>A0A094QYR4</accession>
<dbReference type="AlphaFoldDB" id="A0A094QYR4"/>
<comment type="caution">
    <text evidence="1">The sequence shown here is derived from an EMBL/GenBank/DDBJ whole genome shotgun (WGS) entry which is preliminary data.</text>
</comment>
<protein>
    <recommendedName>
        <fullName evidence="2">ATP-binding protein</fullName>
    </recommendedName>
</protein>
<proteinExistence type="predicted"/>
<dbReference type="InterPro" id="IPR021456">
    <property type="entry name" value="DUF3107"/>
</dbReference>
<gene>
    <name evidence="1" type="ORF">GM50_4450</name>
</gene>
<organism evidence="1">
    <name type="scientific">freshwater metagenome</name>
    <dbReference type="NCBI Taxonomy" id="449393"/>
    <lineage>
        <taxon>unclassified sequences</taxon>
        <taxon>metagenomes</taxon>
        <taxon>ecological metagenomes</taxon>
    </lineage>
</organism>
<evidence type="ECO:0008006" key="2">
    <source>
        <dbReference type="Google" id="ProtNLM"/>
    </source>
</evidence>
<name>A0A094QYR4_9ZZZZ</name>
<sequence length="85" mass="9110">MSTKKSESAKKVQVRISITNVNSDLNFESELGAAEIQSAVNSALKSGDALTLEDIRGRVVMVPADKIGFVEIGEQTDRRVGFGAQ</sequence>